<dbReference type="GO" id="GO:0045892">
    <property type="term" value="P:negative regulation of DNA-templated transcription"/>
    <property type="evidence" value="ECO:0007669"/>
    <property type="project" value="UniProtKB-UniRule"/>
</dbReference>
<dbReference type="InterPro" id="IPR011663">
    <property type="entry name" value="UTRA"/>
</dbReference>
<evidence type="ECO:0000256" key="2">
    <source>
        <dbReference type="ARBA" id="ARBA00023125"/>
    </source>
</evidence>
<evidence type="ECO:0000313" key="6">
    <source>
        <dbReference type="EMBL" id="RKR02965.1"/>
    </source>
</evidence>
<dbReference type="PRINTS" id="PR00035">
    <property type="entry name" value="HTHGNTR"/>
</dbReference>
<feature type="domain" description="HTH gntR-type" evidence="5">
    <location>
        <begin position="14"/>
        <end position="82"/>
    </location>
</feature>
<dbReference type="Gene3D" id="1.10.10.10">
    <property type="entry name" value="Winged helix-like DNA-binding domain superfamily/Winged helix DNA-binding domain"/>
    <property type="match status" value="1"/>
</dbReference>
<dbReference type="GO" id="GO:0006547">
    <property type="term" value="P:L-histidine metabolic process"/>
    <property type="evidence" value="ECO:0007669"/>
    <property type="project" value="UniProtKB-UniRule"/>
</dbReference>
<keyword evidence="3" id="KW-0804">Transcription</keyword>
<dbReference type="InterPro" id="IPR050679">
    <property type="entry name" value="Bact_HTH_transcr_reg"/>
</dbReference>
<evidence type="ECO:0000256" key="4">
    <source>
        <dbReference type="NCBIfam" id="TIGR02018"/>
    </source>
</evidence>
<keyword evidence="1" id="KW-0805">Transcription regulation</keyword>
<dbReference type="GO" id="GO:0003700">
    <property type="term" value="F:DNA-binding transcription factor activity"/>
    <property type="evidence" value="ECO:0007669"/>
    <property type="project" value="UniProtKB-UniRule"/>
</dbReference>
<dbReference type="NCBIfam" id="TIGR02018">
    <property type="entry name" value="his_ut_repres"/>
    <property type="match status" value="1"/>
</dbReference>
<name>A0A495DK27_9PROT</name>
<dbReference type="GO" id="GO:0003677">
    <property type="term" value="F:DNA binding"/>
    <property type="evidence" value="ECO:0007669"/>
    <property type="project" value="UniProtKB-UniRule"/>
</dbReference>
<evidence type="ECO:0000259" key="5">
    <source>
        <dbReference type="PROSITE" id="PS50949"/>
    </source>
</evidence>
<dbReference type="PANTHER" id="PTHR44846:SF16">
    <property type="entry name" value="TRANSCRIPTIONAL REGULATOR PHNF-RELATED"/>
    <property type="match status" value="1"/>
</dbReference>
<dbReference type="InterPro" id="IPR028978">
    <property type="entry name" value="Chorismate_lyase_/UTRA_dom_sf"/>
</dbReference>
<dbReference type="SMART" id="SM00866">
    <property type="entry name" value="UTRA"/>
    <property type="match status" value="1"/>
</dbReference>
<dbReference type="Pfam" id="PF07702">
    <property type="entry name" value="UTRA"/>
    <property type="match status" value="1"/>
</dbReference>
<protein>
    <recommendedName>
        <fullName evidence="4">Histidine utilization repressor</fullName>
    </recommendedName>
</protein>
<dbReference type="SUPFAM" id="SSF64288">
    <property type="entry name" value="Chorismate lyase-like"/>
    <property type="match status" value="1"/>
</dbReference>
<proteinExistence type="predicted"/>
<dbReference type="InterPro" id="IPR036388">
    <property type="entry name" value="WH-like_DNA-bd_sf"/>
</dbReference>
<dbReference type="SMART" id="SM00345">
    <property type="entry name" value="HTH_GNTR"/>
    <property type="match status" value="1"/>
</dbReference>
<dbReference type="InterPro" id="IPR036390">
    <property type="entry name" value="WH_DNA-bd_sf"/>
</dbReference>
<dbReference type="Gene3D" id="3.40.1410.10">
    <property type="entry name" value="Chorismate lyase-like"/>
    <property type="match status" value="1"/>
</dbReference>
<dbReference type="Pfam" id="PF00392">
    <property type="entry name" value="GntR"/>
    <property type="match status" value="1"/>
</dbReference>
<reference evidence="6 7" key="1">
    <citation type="submission" date="2018-10" db="EMBL/GenBank/DDBJ databases">
        <title>Genomic Encyclopedia of Type Strains, Phase IV (KMG-IV): sequencing the most valuable type-strain genomes for metagenomic binning, comparative biology and taxonomic classification.</title>
        <authorList>
            <person name="Goeker M."/>
        </authorList>
    </citation>
    <scope>NUCLEOTIDE SEQUENCE [LARGE SCALE GENOMIC DNA]</scope>
    <source>
        <strain evidence="6 7">DSM 4734</strain>
    </source>
</reference>
<evidence type="ECO:0000256" key="3">
    <source>
        <dbReference type="ARBA" id="ARBA00023163"/>
    </source>
</evidence>
<comment type="caution">
    <text evidence="6">The sequence shown here is derived from an EMBL/GenBank/DDBJ whole genome shotgun (WGS) entry which is preliminary data.</text>
</comment>
<dbReference type="FunFam" id="1.10.10.10:FF:000079">
    <property type="entry name" value="GntR family transcriptional regulator"/>
    <property type="match status" value="1"/>
</dbReference>
<evidence type="ECO:0000256" key="1">
    <source>
        <dbReference type="ARBA" id="ARBA00023015"/>
    </source>
</evidence>
<dbReference type="OrthoDB" id="9808698at2"/>
<dbReference type="InterPro" id="IPR000524">
    <property type="entry name" value="Tscrpt_reg_HTH_GntR"/>
</dbReference>
<sequence length="250" mass="27748">MSDWRDQLKLDGDGPVYDQIRRTLLDRIRSGSWEPGHRLPSEADLCDHFGTARMTVSRALRALTDEGLVVRKRRAGSFVARPDAPAAILKIVDMASAIPARGQRYGYRCLLNRTGPVDDDVARLMRLRPGARVQHVSCIHTADGAAVEFEERWINLALLPDAAQADFNTEAPGGWLLRKTPWTEAEHTVSAINADETLATCLDITPGTACLVLERRTFQGDEVVTVARLTHPGDRHVMSERFGPSDTRRS</sequence>
<evidence type="ECO:0000313" key="7">
    <source>
        <dbReference type="Proteomes" id="UP000273675"/>
    </source>
</evidence>
<dbReference type="EMBL" id="RBIM01000002">
    <property type="protein sequence ID" value="RKR02965.1"/>
    <property type="molecule type" value="Genomic_DNA"/>
</dbReference>
<dbReference type="PROSITE" id="PS50949">
    <property type="entry name" value="HTH_GNTR"/>
    <property type="match status" value="1"/>
</dbReference>
<keyword evidence="2" id="KW-0238">DNA-binding</keyword>
<accession>A0A495DK27</accession>
<dbReference type="Proteomes" id="UP000273675">
    <property type="component" value="Unassembled WGS sequence"/>
</dbReference>
<gene>
    <name evidence="6" type="ORF">C7435_0910</name>
</gene>
<dbReference type="PANTHER" id="PTHR44846">
    <property type="entry name" value="MANNOSYL-D-GLYCERATE TRANSPORT/METABOLISM SYSTEM REPRESSOR MNGR-RELATED"/>
    <property type="match status" value="1"/>
</dbReference>
<dbReference type="SUPFAM" id="SSF46785">
    <property type="entry name" value="Winged helix' DNA-binding domain"/>
    <property type="match status" value="1"/>
</dbReference>
<dbReference type="AlphaFoldDB" id="A0A495DK27"/>
<dbReference type="RefSeq" id="WP_075190669.1">
    <property type="nucleotide sequence ID" value="NZ_RBIM01000002.1"/>
</dbReference>
<organism evidence="6 7">
    <name type="scientific">Maricaulis maris</name>
    <dbReference type="NCBI Taxonomy" id="74318"/>
    <lineage>
        <taxon>Bacteria</taxon>
        <taxon>Pseudomonadati</taxon>
        <taxon>Pseudomonadota</taxon>
        <taxon>Alphaproteobacteria</taxon>
        <taxon>Maricaulales</taxon>
        <taxon>Maricaulaceae</taxon>
        <taxon>Maricaulis</taxon>
    </lineage>
</organism>
<dbReference type="CDD" id="cd07377">
    <property type="entry name" value="WHTH_GntR"/>
    <property type="match status" value="1"/>
</dbReference>
<dbReference type="InterPro" id="IPR010248">
    <property type="entry name" value="His_ut_repres"/>
</dbReference>